<comment type="similarity">
    <text evidence="1">Belongs to the outer membrane factor (OMF) (TC 1.B.17) family.</text>
</comment>
<reference evidence="3 4" key="1">
    <citation type="submission" date="2021-03" db="EMBL/GenBank/DDBJ databases">
        <authorList>
            <person name="Peeters C."/>
        </authorList>
    </citation>
    <scope>NUCLEOTIDE SEQUENCE [LARGE SCALE GENOMIC DNA]</scope>
    <source>
        <strain evidence="3 4">LMG 26411</strain>
    </source>
</reference>
<dbReference type="PANTHER" id="PTHR30203:SF24">
    <property type="entry name" value="BLR4935 PROTEIN"/>
    <property type="match status" value="1"/>
</dbReference>
<evidence type="ECO:0000313" key="4">
    <source>
        <dbReference type="Proteomes" id="UP000672657"/>
    </source>
</evidence>
<name>A0ABM8TK31_9BURK</name>
<evidence type="ECO:0000256" key="2">
    <source>
        <dbReference type="SAM" id="SignalP"/>
    </source>
</evidence>
<evidence type="ECO:0000256" key="1">
    <source>
        <dbReference type="ARBA" id="ARBA00007613"/>
    </source>
</evidence>
<dbReference type="EMBL" id="CAJPVI010000022">
    <property type="protein sequence ID" value="CAG2150397.1"/>
    <property type="molecule type" value="Genomic_DNA"/>
</dbReference>
<keyword evidence="2" id="KW-0732">Signal</keyword>
<accession>A0ABM8TK31</accession>
<comment type="caution">
    <text evidence="3">The sequence shown here is derived from an EMBL/GenBank/DDBJ whole genome shotgun (WGS) entry which is preliminary data.</text>
</comment>
<dbReference type="Pfam" id="PF02321">
    <property type="entry name" value="OEP"/>
    <property type="match status" value="2"/>
</dbReference>
<feature type="chain" id="PRO_5046804448" evidence="2">
    <location>
        <begin position="31"/>
        <end position="465"/>
    </location>
</feature>
<dbReference type="InterPro" id="IPR003423">
    <property type="entry name" value="OMP_efflux"/>
</dbReference>
<gene>
    <name evidence="3" type="primary">czcC_2</name>
    <name evidence="3" type="ORF">LMG26411_03734</name>
</gene>
<organism evidence="3 4">
    <name type="scientific">Cupriavidus numazuensis</name>
    <dbReference type="NCBI Taxonomy" id="221992"/>
    <lineage>
        <taxon>Bacteria</taxon>
        <taxon>Pseudomonadati</taxon>
        <taxon>Pseudomonadota</taxon>
        <taxon>Betaproteobacteria</taxon>
        <taxon>Burkholderiales</taxon>
        <taxon>Burkholderiaceae</taxon>
        <taxon>Cupriavidus</taxon>
    </lineage>
</organism>
<keyword evidence="4" id="KW-1185">Reference proteome</keyword>
<dbReference type="Gene3D" id="1.20.1600.10">
    <property type="entry name" value="Outer membrane efflux proteins (OEP)"/>
    <property type="match status" value="1"/>
</dbReference>
<evidence type="ECO:0000313" key="3">
    <source>
        <dbReference type="EMBL" id="CAG2150397.1"/>
    </source>
</evidence>
<protein>
    <submittedName>
        <fullName evidence="3">Cobalt-zinc-cadmium resistance protein CzcC</fullName>
    </submittedName>
</protein>
<dbReference type="Proteomes" id="UP000672657">
    <property type="component" value="Unassembled WGS sequence"/>
</dbReference>
<feature type="signal peptide" evidence="2">
    <location>
        <begin position="1"/>
        <end position="30"/>
    </location>
</feature>
<dbReference type="PANTHER" id="PTHR30203">
    <property type="entry name" value="OUTER MEMBRANE CATION EFFLUX PROTEIN"/>
    <property type="match status" value="1"/>
</dbReference>
<dbReference type="InterPro" id="IPR010131">
    <property type="entry name" value="MdtP/NodT-like"/>
</dbReference>
<dbReference type="SUPFAM" id="SSF56954">
    <property type="entry name" value="Outer membrane efflux proteins (OEP)"/>
    <property type="match status" value="1"/>
</dbReference>
<sequence>MAQAAYGLLSRLMTHTKLTLIASLSLVAFAAVPAQASDDVRPPAAVVLAGGNVAPPASAAPATGPSYGLQQLLALAQSTNKGVEAAQANVDAANAAITSARAYPNPQVEVMYGRLQGKQPGVTSGNAPTYAITQKLDYPHQRSLRQDMASRGLEASQAVRQGFRAELAARVKTAYFEVLRRESELQAASEDLAMMRQIHSRARLRVEVGEAPRYELIKAETELLATQKSAQTAELRVNQAKAALRQQVGGAMPAQFSLDGNLGQVPEVPPLPQLRGTMNASNAELTQRRMELERARLGVDYQRSLRWPEVAVRASTDRQPDNNVSQIGLVLTIPLWDRRSGPVGEATAQATQARTALEAREFELTQELETAYRQYEITQSQVTALESGIVREAEAALNVAESAYRFGERGILDYLDAQRVLRGARNELIAAQFDLQVAAIQIEKLMSTAPGTAPAALPSSTIQNR</sequence>
<proteinExistence type="inferred from homology"/>